<proteinExistence type="predicted"/>
<organism evidence="1 2">
    <name type="scientific">Oxynema aestuarii AP17</name>
    <dbReference type="NCBI Taxonomy" id="2064643"/>
    <lineage>
        <taxon>Bacteria</taxon>
        <taxon>Bacillati</taxon>
        <taxon>Cyanobacteriota</taxon>
        <taxon>Cyanophyceae</taxon>
        <taxon>Oscillatoriophycideae</taxon>
        <taxon>Oscillatoriales</taxon>
        <taxon>Oscillatoriaceae</taxon>
        <taxon>Oxynema</taxon>
        <taxon>Oxynema aestuarii</taxon>
    </lineage>
</organism>
<keyword evidence="2" id="KW-1185">Reference proteome</keyword>
<evidence type="ECO:0000313" key="2">
    <source>
        <dbReference type="Proteomes" id="UP000500857"/>
    </source>
</evidence>
<accession>A0A6H1TV32</accession>
<dbReference type="Proteomes" id="UP000500857">
    <property type="component" value="Chromosome"/>
</dbReference>
<protein>
    <submittedName>
        <fullName evidence="1">Uncharacterized protein</fullName>
    </submittedName>
</protein>
<dbReference type="AlphaFoldDB" id="A0A6H1TV32"/>
<dbReference type="KEGG" id="oxy:HCG48_07675"/>
<dbReference type="EMBL" id="CP051167">
    <property type="protein sequence ID" value="QIZ70474.1"/>
    <property type="molecule type" value="Genomic_DNA"/>
</dbReference>
<reference evidence="1 2" key="1">
    <citation type="submission" date="2020-04" db="EMBL/GenBank/DDBJ databases">
        <authorList>
            <person name="Basu S."/>
            <person name="Maruthanayagam V."/>
            <person name="Chakraborty S."/>
            <person name="Pramanik A."/>
            <person name="Mukherjee J."/>
            <person name="Brink B."/>
        </authorList>
    </citation>
    <scope>NUCLEOTIDE SEQUENCE [LARGE SCALE GENOMIC DNA]</scope>
    <source>
        <strain evidence="1 2">AP17</strain>
    </source>
</reference>
<evidence type="ECO:0000313" key="1">
    <source>
        <dbReference type="EMBL" id="QIZ70474.1"/>
    </source>
</evidence>
<name>A0A6H1TV32_9CYAN</name>
<gene>
    <name evidence="1" type="ORF">HCG48_07675</name>
</gene>
<dbReference type="RefSeq" id="WP_168568629.1">
    <property type="nucleotide sequence ID" value="NZ_CP051167.1"/>
</dbReference>
<sequence length="55" mass="6139">MMLNSDGRSLQRSDLGQNVASLLGKLTPRDRPSSEKLPNFFVISAFLRFVGNNRS</sequence>